<dbReference type="RefSeq" id="XP_016928297.3">
    <property type="nucleotide sequence ID" value="XM_017072808.4"/>
</dbReference>
<evidence type="ECO:0000313" key="6">
    <source>
        <dbReference type="RefSeq" id="XP_016928297.3"/>
    </source>
</evidence>
<protein>
    <submittedName>
        <fullName evidence="6">Uncharacterized protein Cpr47Eb</fullName>
    </submittedName>
</protein>
<dbReference type="Pfam" id="PF00379">
    <property type="entry name" value="Chitin_bind_4"/>
    <property type="match status" value="1"/>
</dbReference>
<accession>A0AB39Z4Q8</accession>
<dbReference type="AlphaFoldDB" id="A0AB39Z4Q8"/>
<evidence type="ECO:0000256" key="3">
    <source>
        <dbReference type="SAM" id="MobiDB-lite"/>
    </source>
</evidence>
<dbReference type="PROSITE" id="PS51155">
    <property type="entry name" value="CHIT_BIND_RR_2"/>
    <property type="match status" value="1"/>
</dbReference>
<dbReference type="GO" id="GO:0062129">
    <property type="term" value="C:chitin-based extracellular matrix"/>
    <property type="evidence" value="ECO:0007669"/>
    <property type="project" value="TreeGrafter"/>
</dbReference>
<feature type="chain" id="PRO_5045468200" evidence="4">
    <location>
        <begin position="18"/>
        <end position="220"/>
    </location>
</feature>
<reference evidence="6" key="1">
    <citation type="submission" date="2025-08" db="UniProtKB">
        <authorList>
            <consortium name="RefSeq"/>
        </authorList>
    </citation>
    <scope>IDENTIFICATION</scope>
</reference>
<dbReference type="PANTHER" id="PTHR10380:SF233">
    <property type="entry name" value="CUTICULAR PROTEIN 47EB-RELATED"/>
    <property type="match status" value="1"/>
</dbReference>
<organism evidence="5 6">
    <name type="scientific">Drosophila suzukii</name>
    <name type="common">Spotted-wing drosophila fruit fly</name>
    <dbReference type="NCBI Taxonomy" id="28584"/>
    <lineage>
        <taxon>Eukaryota</taxon>
        <taxon>Metazoa</taxon>
        <taxon>Ecdysozoa</taxon>
        <taxon>Arthropoda</taxon>
        <taxon>Hexapoda</taxon>
        <taxon>Insecta</taxon>
        <taxon>Pterygota</taxon>
        <taxon>Neoptera</taxon>
        <taxon>Endopterygota</taxon>
        <taxon>Diptera</taxon>
        <taxon>Brachycera</taxon>
        <taxon>Muscomorpha</taxon>
        <taxon>Ephydroidea</taxon>
        <taxon>Drosophilidae</taxon>
        <taxon>Drosophila</taxon>
        <taxon>Sophophora</taxon>
    </lineage>
</organism>
<proteinExistence type="predicted"/>
<dbReference type="InterPro" id="IPR050468">
    <property type="entry name" value="Cuticle_Struct_Prot"/>
</dbReference>
<gene>
    <name evidence="6" type="primary">Cpr47Eb</name>
</gene>
<dbReference type="InterPro" id="IPR000618">
    <property type="entry name" value="Insect_cuticle"/>
</dbReference>
<evidence type="ECO:0000313" key="5">
    <source>
        <dbReference type="Proteomes" id="UP001652628"/>
    </source>
</evidence>
<sequence>MFKIAICLLALASGALAASIGQVVSSTTEKREIIPVLKFETDKQPDGSFHFSYEGGDQSIRQEQGVIENAGTEDEALEVSGMYSYIDANGDTVEVHYTAGKNGFVPIGTIIPKEITALAKAAADLPKVSEEDQLRNRRARSQELEKKAAAVEKEVAPVEKEKEKEEPVVAKESVKVEKSEPLPAASQVVPVQVVLDAAPETEIKAAVEAAIEKKVETKTA</sequence>
<evidence type="ECO:0000256" key="4">
    <source>
        <dbReference type="SAM" id="SignalP"/>
    </source>
</evidence>
<keyword evidence="4" id="KW-0732">Signal</keyword>
<dbReference type="InterPro" id="IPR031311">
    <property type="entry name" value="CHIT_BIND_RR_consensus"/>
</dbReference>
<dbReference type="PANTHER" id="PTHR10380">
    <property type="entry name" value="CUTICLE PROTEIN"/>
    <property type="match status" value="1"/>
</dbReference>
<keyword evidence="1 2" id="KW-0193">Cuticle</keyword>
<evidence type="ECO:0000256" key="2">
    <source>
        <dbReference type="PROSITE-ProRule" id="PRU00497"/>
    </source>
</evidence>
<feature type="region of interest" description="Disordered" evidence="3">
    <location>
        <begin position="152"/>
        <end position="176"/>
    </location>
</feature>
<dbReference type="PROSITE" id="PS00233">
    <property type="entry name" value="CHIT_BIND_RR_1"/>
    <property type="match status" value="1"/>
</dbReference>
<dbReference type="GeneID" id="108008903"/>
<name>A0AB39Z4Q8_DROSZ</name>
<keyword evidence="5" id="KW-1185">Reference proteome</keyword>
<feature type="signal peptide" evidence="4">
    <location>
        <begin position="1"/>
        <end position="17"/>
    </location>
</feature>
<evidence type="ECO:0000256" key="1">
    <source>
        <dbReference type="ARBA" id="ARBA00022460"/>
    </source>
</evidence>
<dbReference type="Proteomes" id="UP001652628">
    <property type="component" value="Chromosome 2R"/>
</dbReference>
<dbReference type="GO" id="GO:0008010">
    <property type="term" value="F:structural constituent of chitin-based larval cuticle"/>
    <property type="evidence" value="ECO:0007669"/>
    <property type="project" value="TreeGrafter"/>
</dbReference>